<dbReference type="Gene3D" id="3.40.109.10">
    <property type="entry name" value="NADH Oxidase"/>
    <property type="match status" value="1"/>
</dbReference>
<dbReference type="InterPro" id="IPR000415">
    <property type="entry name" value="Nitroreductase-like"/>
</dbReference>
<dbReference type="Pfam" id="PF00881">
    <property type="entry name" value="Nitroreductase"/>
    <property type="match status" value="1"/>
</dbReference>
<gene>
    <name evidence="2" type="primary">fbiB</name>
    <name evidence="2" type="ORF">RBATCC27255_00561</name>
</gene>
<protein>
    <submittedName>
        <fullName evidence="2">Coenzyme F420:L-glutamate ligase</fullName>
        <ecNumber evidence="2">6.3.2.31</ecNumber>
    </submittedName>
</protein>
<dbReference type="PANTHER" id="PTHR23026">
    <property type="entry name" value="NADPH NITROREDUCTASE"/>
    <property type="match status" value="1"/>
</dbReference>
<dbReference type="PANTHER" id="PTHR23026:SF123">
    <property type="entry name" value="NAD(P)H NITROREDUCTASE RV3131-RELATED"/>
    <property type="match status" value="1"/>
</dbReference>
<organism evidence="2 3">
    <name type="scientific">Ruminococcus bromii</name>
    <dbReference type="NCBI Taxonomy" id="40518"/>
    <lineage>
        <taxon>Bacteria</taxon>
        <taxon>Bacillati</taxon>
        <taxon>Bacillota</taxon>
        <taxon>Clostridia</taxon>
        <taxon>Eubacteriales</taxon>
        <taxon>Oscillospiraceae</taxon>
        <taxon>Ruminococcus</taxon>
    </lineage>
</organism>
<dbReference type="AlphaFoldDB" id="A0A2N0UYY3"/>
<evidence type="ECO:0000259" key="1">
    <source>
        <dbReference type="Pfam" id="PF00881"/>
    </source>
</evidence>
<reference evidence="2" key="1">
    <citation type="journal article" date="2018" name="Environ. Microbiol.">
        <title>Sporulation capability and amylosome conservation among diverse human colonic and rumen isolates of the keystone starch-degrader Ruminococcus bromii.</title>
        <authorList>
            <person name="Mukhopadhya I."/>
            <person name="Morais S."/>
            <person name="Laverde-Gomez J."/>
            <person name="Sheridan P.O."/>
            <person name="Walker A.W."/>
            <person name="Kelly W."/>
            <person name="Klieve A.V."/>
            <person name="Ouwerkerk D."/>
            <person name="Duncan S.H."/>
            <person name="Louis P."/>
            <person name="Koropatkin N."/>
            <person name="Cockburn D."/>
            <person name="Kibler R."/>
            <person name="Cooper P.J."/>
            <person name="Sandoval C."/>
            <person name="Crost E."/>
            <person name="Juge N."/>
            <person name="Bayer E.A."/>
            <person name="Flint H.J."/>
        </authorList>
    </citation>
    <scope>NUCLEOTIDE SEQUENCE [LARGE SCALE GENOMIC DNA]</scope>
    <source>
        <strain evidence="2">ATCC 27255</strain>
    </source>
</reference>
<proteinExistence type="predicted"/>
<dbReference type="GO" id="GO:0052618">
    <property type="term" value="F:coenzyme F420-0:L-glutamate ligase activity"/>
    <property type="evidence" value="ECO:0007669"/>
    <property type="project" value="UniProtKB-EC"/>
</dbReference>
<evidence type="ECO:0000313" key="2">
    <source>
        <dbReference type="EMBL" id="PKD32196.1"/>
    </source>
</evidence>
<dbReference type="SUPFAM" id="SSF55469">
    <property type="entry name" value="FMN-dependent nitroreductase-like"/>
    <property type="match status" value="1"/>
</dbReference>
<comment type="caution">
    <text evidence="2">The sequence shown here is derived from an EMBL/GenBank/DDBJ whole genome shotgun (WGS) entry which is preliminary data.</text>
</comment>
<dbReference type="EMBL" id="NNSR01000029">
    <property type="protein sequence ID" value="PKD32196.1"/>
    <property type="molecule type" value="Genomic_DNA"/>
</dbReference>
<dbReference type="RefSeq" id="WP_101028646.1">
    <property type="nucleotide sequence ID" value="NZ_CABMMZ010000029.1"/>
</dbReference>
<feature type="domain" description="Nitroreductase" evidence="1">
    <location>
        <begin position="7"/>
        <end position="171"/>
    </location>
</feature>
<dbReference type="EC" id="6.3.2.31" evidence="2"/>
<dbReference type="InterPro" id="IPR050627">
    <property type="entry name" value="Nitroreductase/BluB"/>
</dbReference>
<name>A0A2N0UYY3_9FIRM</name>
<accession>A0A2N0UYY3</accession>
<evidence type="ECO:0000313" key="3">
    <source>
        <dbReference type="Proteomes" id="UP000233425"/>
    </source>
</evidence>
<dbReference type="InterPro" id="IPR029479">
    <property type="entry name" value="Nitroreductase"/>
</dbReference>
<keyword evidence="2" id="KW-0436">Ligase</keyword>
<dbReference type="Proteomes" id="UP000233425">
    <property type="component" value="Unassembled WGS sequence"/>
</dbReference>
<dbReference type="GO" id="GO:0016491">
    <property type="term" value="F:oxidoreductase activity"/>
    <property type="evidence" value="ECO:0007669"/>
    <property type="project" value="InterPro"/>
</dbReference>
<keyword evidence="3" id="KW-1185">Reference proteome</keyword>
<sequence>MKDIFEDRQSNRVFIKKEIPKQYLLEIINAASKAPSPKNRQPWRFYILRDDDKSDFTELFRINRSRKPTLSQRKLNEFNSEESTYKIMKDADTLILVFNIFPSEKIFKSKDSLFDIANIQSIGASIENMLLKATELDIGSLWICDIFSCYDLINEKYFKEGQLIAAVALGYTSDIKLQKNRKSLYETILNIQEL</sequence>